<evidence type="ECO:0000256" key="1">
    <source>
        <dbReference type="SAM" id="MobiDB-lite"/>
    </source>
</evidence>
<name>A0A9P6Y8M8_RHIOR</name>
<dbReference type="Proteomes" id="UP000717996">
    <property type="component" value="Unassembled WGS sequence"/>
</dbReference>
<organism evidence="2 3">
    <name type="scientific">Rhizopus oryzae</name>
    <name type="common">Mucormycosis agent</name>
    <name type="synonym">Rhizopus arrhizus var. delemar</name>
    <dbReference type="NCBI Taxonomy" id="64495"/>
    <lineage>
        <taxon>Eukaryota</taxon>
        <taxon>Fungi</taxon>
        <taxon>Fungi incertae sedis</taxon>
        <taxon>Mucoromycota</taxon>
        <taxon>Mucoromycotina</taxon>
        <taxon>Mucoromycetes</taxon>
        <taxon>Mucorales</taxon>
        <taxon>Mucorineae</taxon>
        <taxon>Rhizopodaceae</taxon>
        <taxon>Rhizopus</taxon>
    </lineage>
</organism>
<feature type="region of interest" description="Disordered" evidence="1">
    <location>
        <begin position="136"/>
        <end position="168"/>
    </location>
</feature>
<comment type="caution">
    <text evidence="2">The sequence shown here is derived from an EMBL/GenBank/DDBJ whole genome shotgun (WGS) entry which is preliminary data.</text>
</comment>
<evidence type="ECO:0000313" key="3">
    <source>
        <dbReference type="Proteomes" id="UP000717996"/>
    </source>
</evidence>
<accession>A0A9P6Y8M8</accession>
<sequence>MNLLLLKFHLANKATTYILPGVICSIRNLCYVDGHTRVNCPVLLRRRKACFICESTQRLKAQYPDALWDRKGRQAATRCSWMINTNVESTNPEKETLLLNNPEEMDMEILAKDKSKLDSTSVTKDKNEFQEAISTLDSVDDEDIDRSNLPTQSDGDSSQKKTGRKEATKRLLHPFVTFNSFSINI</sequence>
<dbReference type="EMBL" id="JAANIT010001108">
    <property type="protein sequence ID" value="KAG1542201.1"/>
    <property type="molecule type" value="Genomic_DNA"/>
</dbReference>
<proteinExistence type="predicted"/>
<dbReference type="AlphaFoldDB" id="A0A9P6Y8M8"/>
<protein>
    <submittedName>
        <fullName evidence="2">Uncharacterized protein</fullName>
    </submittedName>
</protein>
<dbReference type="OrthoDB" id="2248168at2759"/>
<gene>
    <name evidence="2" type="ORF">G6F51_007424</name>
</gene>
<reference evidence="2" key="1">
    <citation type="journal article" date="2020" name="Microb. Genom.">
        <title>Genetic diversity of clinical and environmental Mucorales isolates obtained from an investigation of mucormycosis cases among solid organ transplant recipients.</title>
        <authorList>
            <person name="Nguyen M.H."/>
            <person name="Kaul D."/>
            <person name="Muto C."/>
            <person name="Cheng S.J."/>
            <person name="Richter R.A."/>
            <person name="Bruno V.M."/>
            <person name="Liu G."/>
            <person name="Beyhan S."/>
            <person name="Sundermann A.J."/>
            <person name="Mounaud S."/>
            <person name="Pasculle A.W."/>
            <person name="Nierman W.C."/>
            <person name="Driscoll E."/>
            <person name="Cumbie R."/>
            <person name="Clancy C.J."/>
            <person name="Dupont C.L."/>
        </authorList>
    </citation>
    <scope>NUCLEOTIDE SEQUENCE</scope>
    <source>
        <strain evidence="2">GL16</strain>
    </source>
</reference>
<evidence type="ECO:0000313" key="2">
    <source>
        <dbReference type="EMBL" id="KAG1542201.1"/>
    </source>
</evidence>